<feature type="transmembrane region" description="Helical" evidence="6">
    <location>
        <begin position="23"/>
        <end position="42"/>
    </location>
</feature>
<keyword evidence="6" id="KW-1003">Cell membrane</keyword>
<keyword evidence="5 6" id="KW-0472">Membrane</keyword>
<dbReference type="Proteomes" id="UP000199648">
    <property type="component" value="Unassembled WGS sequence"/>
</dbReference>
<keyword evidence="4 6" id="KW-1133">Transmembrane helix</keyword>
<evidence type="ECO:0000256" key="4">
    <source>
        <dbReference type="ARBA" id="ARBA00022989"/>
    </source>
</evidence>
<keyword evidence="6" id="KW-0813">Transport</keyword>
<dbReference type="InterPro" id="IPR052902">
    <property type="entry name" value="ABC-2_transporter"/>
</dbReference>
<dbReference type="InterPro" id="IPR047817">
    <property type="entry name" value="ABC2_TM_bact-type"/>
</dbReference>
<evidence type="ECO:0000313" key="9">
    <source>
        <dbReference type="Proteomes" id="UP000199648"/>
    </source>
</evidence>
<evidence type="ECO:0000259" key="7">
    <source>
        <dbReference type="PROSITE" id="PS51012"/>
    </source>
</evidence>
<feature type="transmembrane region" description="Helical" evidence="6">
    <location>
        <begin position="224"/>
        <end position="242"/>
    </location>
</feature>
<comment type="similarity">
    <text evidence="2 6">Belongs to the ABC-2 integral membrane protein family.</text>
</comment>
<dbReference type="InterPro" id="IPR013525">
    <property type="entry name" value="ABC2_TM"/>
</dbReference>
<proteinExistence type="inferred from homology"/>
<evidence type="ECO:0000256" key="1">
    <source>
        <dbReference type="ARBA" id="ARBA00004141"/>
    </source>
</evidence>
<feature type="transmembrane region" description="Helical" evidence="6">
    <location>
        <begin position="312"/>
        <end position="332"/>
    </location>
</feature>
<feature type="transmembrane region" description="Helical" evidence="6">
    <location>
        <begin position="141"/>
        <end position="164"/>
    </location>
</feature>
<dbReference type="STRING" id="415747.SAMN03097708_01525"/>
<dbReference type="AlphaFoldDB" id="A0A1G5Q8G3"/>
<evidence type="ECO:0000313" key="8">
    <source>
        <dbReference type="EMBL" id="SCZ57856.1"/>
    </source>
</evidence>
<dbReference type="GO" id="GO:0140359">
    <property type="term" value="F:ABC-type transporter activity"/>
    <property type="evidence" value="ECO:0007669"/>
    <property type="project" value="InterPro"/>
</dbReference>
<dbReference type="PROSITE" id="PS51012">
    <property type="entry name" value="ABC_TM2"/>
    <property type="match status" value="1"/>
</dbReference>
<dbReference type="GO" id="GO:0043190">
    <property type="term" value="C:ATP-binding cassette (ABC) transporter complex"/>
    <property type="evidence" value="ECO:0007669"/>
    <property type="project" value="InterPro"/>
</dbReference>
<keyword evidence="3 6" id="KW-0812">Transmembrane</keyword>
<dbReference type="RefSeq" id="WP_092994855.1">
    <property type="nucleotide sequence ID" value="NZ_FMWD01000004.1"/>
</dbReference>
<accession>A0A1G5Q8G3</accession>
<gene>
    <name evidence="8" type="ORF">SAMN03097708_01525</name>
</gene>
<organism evidence="8 9">
    <name type="scientific">Thiohalomonas denitrificans</name>
    <dbReference type="NCBI Taxonomy" id="415747"/>
    <lineage>
        <taxon>Bacteria</taxon>
        <taxon>Pseudomonadati</taxon>
        <taxon>Pseudomonadota</taxon>
        <taxon>Gammaproteobacteria</taxon>
        <taxon>Thiohalomonadales</taxon>
        <taxon>Thiohalomonadaceae</taxon>
        <taxon>Thiohalomonas</taxon>
    </lineage>
</organism>
<feature type="transmembrane region" description="Helical" evidence="6">
    <location>
        <begin position="194"/>
        <end position="212"/>
    </location>
</feature>
<name>A0A1G5Q8G3_9GAMM</name>
<reference evidence="8 9" key="1">
    <citation type="submission" date="2016-10" db="EMBL/GenBank/DDBJ databases">
        <authorList>
            <person name="de Groot N.N."/>
        </authorList>
    </citation>
    <scope>NUCLEOTIDE SEQUENCE [LARGE SCALE GENOMIC DNA]</scope>
    <source>
        <strain evidence="8 9">HLD2</strain>
    </source>
</reference>
<feature type="domain" description="ABC transmembrane type-2" evidence="7">
    <location>
        <begin position="107"/>
        <end position="333"/>
    </location>
</feature>
<evidence type="ECO:0000256" key="6">
    <source>
        <dbReference type="RuleBase" id="RU361157"/>
    </source>
</evidence>
<dbReference type="EMBL" id="FMWD01000004">
    <property type="protein sequence ID" value="SCZ57856.1"/>
    <property type="molecule type" value="Genomic_DNA"/>
</dbReference>
<evidence type="ECO:0000256" key="3">
    <source>
        <dbReference type="ARBA" id="ARBA00022692"/>
    </source>
</evidence>
<dbReference type="PANTHER" id="PTHR43027">
    <property type="entry name" value="DOXORUBICIN RESISTANCE ABC TRANSPORTER PERMEASE PROTEIN DRRC-RELATED"/>
    <property type="match status" value="1"/>
</dbReference>
<dbReference type="PANTHER" id="PTHR43027:SF2">
    <property type="entry name" value="TRANSPORT PERMEASE PROTEIN"/>
    <property type="match status" value="1"/>
</dbReference>
<dbReference type="PRINTS" id="PR00164">
    <property type="entry name" value="ABC2TRNSPORT"/>
</dbReference>
<evidence type="ECO:0000256" key="2">
    <source>
        <dbReference type="ARBA" id="ARBA00007783"/>
    </source>
</evidence>
<evidence type="ECO:0000256" key="5">
    <source>
        <dbReference type="ARBA" id="ARBA00023136"/>
    </source>
</evidence>
<sequence>MRLSRLLAIFWARNKEFFRDRSALAWNVLFPVLIVAGFAFAFSDERVDLYKVGVMGEPEVAKAQFRDLQYVDFIAVDDFQSGLRKVQRHQLDLLMEPGSNRYWVNETSPRGHILERALKGSTGQSLVRQAVQGEQVRYVDWLLPGVLSMNMMFSALYGVGYVIVRYRKNGVLKRLKATPLSAFEFLSAQVISRLWVILLVTAGVFFGVSLFIDFPMEGSYLDLLLIFTLGAMSVISLGLVIASRSASEEFASGLLNLVSWPMMFLSGVWFSLEGLHPLVQKIALIFPLTHLIDAARAVMIDGAGLLQVADRLAVLAAMTVVFLFIGAVAFRWE</sequence>
<comment type="subcellular location">
    <subcellularLocation>
        <location evidence="6">Cell inner membrane</location>
        <topology evidence="6">Multi-pass membrane protein</topology>
    </subcellularLocation>
    <subcellularLocation>
        <location evidence="1">Membrane</location>
        <topology evidence="1">Multi-pass membrane protein</topology>
    </subcellularLocation>
</comment>
<dbReference type="OrthoDB" id="8988363at2"/>
<dbReference type="InterPro" id="IPR000412">
    <property type="entry name" value="ABC_2_transport"/>
</dbReference>
<dbReference type="Pfam" id="PF01061">
    <property type="entry name" value="ABC2_membrane"/>
    <property type="match status" value="1"/>
</dbReference>
<feature type="transmembrane region" description="Helical" evidence="6">
    <location>
        <begin position="254"/>
        <end position="272"/>
    </location>
</feature>
<protein>
    <recommendedName>
        <fullName evidence="6">Transport permease protein</fullName>
    </recommendedName>
</protein>
<keyword evidence="9" id="KW-1185">Reference proteome</keyword>